<feature type="signal peptide" evidence="1">
    <location>
        <begin position="1"/>
        <end position="20"/>
    </location>
</feature>
<dbReference type="InterPro" id="IPR013783">
    <property type="entry name" value="Ig-like_fold"/>
</dbReference>
<keyword evidence="1" id="KW-0732">Signal</keyword>
<evidence type="ECO:0000313" key="2">
    <source>
        <dbReference type="EMBL" id="MBO1321827.1"/>
    </source>
</evidence>
<evidence type="ECO:0000256" key="1">
    <source>
        <dbReference type="SAM" id="SignalP"/>
    </source>
</evidence>
<name>A0A8J7U5L1_9BACT</name>
<evidence type="ECO:0000313" key="3">
    <source>
        <dbReference type="Proteomes" id="UP000664417"/>
    </source>
</evidence>
<organism evidence="2 3">
    <name type="scientific">Acanthopleuribacter pedis</name>
    <dbReference type="NCBI Taxonomy" id="442870"/>
    <lineage>
        <taxon>Bacteria</taxon>
        <taxon>Pseudomonadati</taxon>
        <taxon>Acidobacteriota</taxon>
        <taxon>Holophagae</taxon>
        <taxon>Acanthopleuribacterales</taxon>
        <taxon>Acanthopleuribacteraceae</taxon>
        <taxon>Acanthopleuribacter</taxon>
    </lineage>
</organism>
<gene>
    <name evidence="2" type="ORF">J3U88_25330</name>
</gene>
<proteinExistence type="predicted"/>
<sequence>MVRFCFAWVSLCLVLLFAQAAPTVVLEPSPAYTRDSDVTIAGSVTPADSTLTLGAVTVTVHPDGSFSQNLPLRDGVNNFFLTARQPNPPPFQRTVAVVRDTEPPRLTLTQPARPLFVNRTPVVLAGRVADNLDAQLTLTRAGNPVPLVDGRFEETGISLEPGDNTFTYVVSDRAGNVAEETLTLSFNQQPPQPTITAANHLAHGDSFNFQVTFPEPEHIKHYQVHLNQTPLHGAENGAPFQHQQVADGDTASWRIAVQAEDLWGNHARAEHLVQVAFPAFGYGTLLDDRDSRPLAGVALRVSSPLQSQDLVSGPDGDYPFNLTGSPVLLEITDPRYVTARRRMDTPAGGGRRFSDWRLTPRGPPQSLSVPFETDMLDLRLSGFAGTPRVSPFSQQALPAPLALGWTPLAGFELAEVTGPGRIEAAFRRLPYAVPAGATLYLFRAEAVGWRLAAVLSGS</sequence>
<dbReference type="InterPro" id="IPR008969">
    <property type="entry name" value="CarboxyPept-like_regulatory"/>
</dbReference>
<accession>A0A8J7U5L1</accession>
<dbReference type="SUPFAM" id="SSF49464">
    <property type="entry name" value="Carboxypeptidase regulatory domain-like"/>
    <property type="match status" value="1"/>
</dbReference>
<dbReference type="Pfam" id="PF09136">
    <property type="entry name" value="Glucodextran_B"/>
    <property type="match status" value="1"/>
</dbReference>
<comment type="caution">
    <text evidence="2">The sequence shown here is derived from an EMBL/GenBank/DDBJ whole genome shotgun (WGS) entry which is preliminary data.</text>
</comment>
<dbReference type="AlphaFoldDB" id="A0A8J7U5L1"/>
<keyword evidence="3" id="KW-1185">Reference proteome</keyword>
<dbReference type="EMBL" id="JAFREP010000028">
    <property type="protein sequence ID" value="MBO1321827.1"/>
    <property type="molecule type" value="Genomic_DNA"/>
</dbReference>
<protein>
    <recommendedName>
        <fullName evidence="4">HYR domain-containing protein</fullName>
    </recommendedName>
</protein>
<evidence type="ECO:0008006" key="4">
    <source>
        <dbReference type="Google" id="ProtNLM"/>
    </source>
</evidence>
<dbReference type="RefSeq" id="WP_207861800.1">
    <property type="nucleotide sequence ID" value="NZ_JAFREP010000028.1"/>
</dbReference>
<feature type="chain" id="PRO_5035270675" description="HYR domain-containing protein" evidence="1">
    <location>
        <begin position="21"/>
        <end position="458"/>
    </location>
</feature>
<reference evidence="2" key="1">
    <citation type="submission" date="2021-03" db="EMBL/GenBank/DDBJ databases">
        <authorList>
            <person name="Wang G."/>
        </authorList>
    </citation>
    <scope>NUCLEOTIDE SEQUENCE</scope>
    <source>
        <strain evidence="2">KCTC 12899</strain>
    </source>
</reference>
<dbReference type="Proteomes" id="UP000664417">
    <property type="component" value="Unassembled WGS sequence"/>
</dbReference>
<dbReference type="Gene3D" id="2.60.40.10">
    <property type="entry name" value="Immunoglobulins"/>
    <property type="match status" value="2"/>
</dbReference>